<name>A0ABY7JN26_9FIRM</name>
<gene>
    <name evidence="1" type="ORF">O0R46_09175</name>
</gene>
<dbReference type="EMBL" id="CP114052">
    <property type="protein sequence ID" value="WAW14742.1"/>
    <property type="molecule type" value="Genomic_DNA"/>
</dbReference>
<organism evidence="1 2">
    <name type="scientific">Peptostreptococcus equinus</name>
    <dbReference type="NCBI Taxonomy" id="3003601"/>
    <lineage>
        <taxon>Bacteria</taxon>
        <taxon>Bacillati</taxon>
        <taxon>Bacillota</taxon>
        <taxon>Clostridia</taxon>
        <taxon>Peptostreptococcales</taxon>
        <taxon>Peptostreptococcaceae</taxon>
        <taxon>Peptostreptococcus</taxon>
    </lineage>
</organism>
<proteinExistence type="predicted"/>
<protein>
    <submittedName>
        <fullName evidence="1">DUF2634 domain-containing protein</fullName>
    </submittedName>
</protein>
<evidence type="ECO:0000313" key="2">
    <source>
        <dbReference type="Proteomes" id="UP001164187"/>
    </source>
</evidence>
<dbReference type="Proteomes" id="UP001164187">
    <property type="component" value="Chromosome"/>
</dbReference>
<dbReference type="RefSeq" id="WP_269311439.1">
    <property type="nucleotide sequence ID" value="NZ_CP114052.1"/>
</dbReference>
<reference evidence="1" key="1">
    <citation type="submission" date="2022-12" db="EMBL/GenBank/DDBJ databases">
        <title>Peptostreptococcus.</title>
        <authorList>
            <person name="Lee S.H."/>
        </authorList>
    </citation>
    <scope>NUCLEOTIDE SEQUENCE</scope>
    <source>
        <strain evidence="1">CBA3647</strain>
    </source>
</reference>
<evidence type="ECO:0000313" key="1">
    <source>
        <dbReference type="EMBL" id="WAW14742.1"/>
    </source>
</evidence>
<accession>A0ABY7JN26</accession>
<dbReference type="InterPro" id="IPR020288">
    <property type="entry name" value="Sheath_initiator"/>
</dbReference>
<dbReference type="Pfam" id="PF10934">
    <property type="entry name" value="Sheath_initiator"/>
    <property type="match status" value="1"/>
</dbReference>
<sequence length="146" mass="16731">MSVNEFPFAGIEQDYITNVDTTLPVPYEIGINFEDGTILKDSDGNVVIQHGLEAIKIWCYLSMMTQRFKHQIFSENYGSEHNELIGVTYTKELTEAESYRYIRECWMVNPYIHDVKDRGVEKVGDKLHITAEIITDYGTATLEGVI</sequence>
<keyword evidence="2" id="KW-1185">Reference proteome</keyword>